<feature type="transmembrane region" description="Helical" evidence="6">
    <location>
        <begin position="316"/>
        <end position="336"/>
    </location>
</feature>
<feature type="transmembrane region" description="Helical" evidence="6">
    <location>
        <begin position="284"/>
        <end position="304"/>
    </location>
</feature>
<evidence type="ECO:0000256" key="2">
    <source>
        <dbReference type="ARBA" id="ARBA00009765"/>
    </source>
</evidence>
<sequence length="342" mass="37868">MITAFAVQEGVLGPLASLSPEALPNDVLWVDLHNPTRDEEIAVERLLGVGVPTREEMAEIEESSRLYEDRGAMVMTAVVVTGIAEHRRPSTAEVTFVLTPKTLVTVRYTDPLPFRTFAAKCRRDPGAHDRSELVFLSLVENIVNRLADILEETDAQLDALSERVFESDGAVDEKAGASKTRSIGHTSGRPARADLQAVVKSLGRTNSLVGKLRESLLSIGRMLAYFRQGMGDRLKDGARARLRTLDRDVASLTEYDTQLSSEIGFLLEATFGLIGIEQNNIIKVFSIAAVLFLPPTLVGTVYGMNFEHMPELHWLFGYPFALVLMVASAVSPYYWFKQRGWL</sequence>
<dbReference type="Gene3D" id="1.20.58.340">
    <property type="entry name" value="Magnesium transport protein CorA, transmembrane region"/>
    <property type="match status" value="2"/>
</dbReference>
<evidence type="ECO:0000313" key="7">
    <source>
        <dbReference type="EMBL" id="MBL6082312.1"/>
    </source>
</evidence>
<dbReference type="SUPFAM" id="SSF144083">
    <property type="entry name" value="Magnesium transport protein CorA, transmembrane region"/>
    <property type="match status" value="1"/>
</dbReference>
<dbReference type="SUPFAM" id="SSF143865">
    <property type="entry name" value="CorA soluble domain-like"/>
    <property type="match status" value="1"/>
</dbReference>
<accession>A0ABS1UF43</accession>
<protein>
    <submittedName>
        <fullName evidence="7">Magnesium transporter CorA family protein</fullName>
    </submittedName>
</protein>
<evidence type="ECO:0000256" key="5">
    <source>
        <dbReference type="ARBA" id="ARBA00023136"/>
    </source>
</evidence>
<dbReference type="RefSeq" id="WP_202835523.1">
    <property type="nucleotide sequence ID" value="NZ_JAETWB010000059.1"/>
</dbReference>
<evidence type="ECO:0000256" key="1">
    <source>
        <dbReference type="ARBA" id="ARBA00004141"/>
    </source>
</evidence>
<dbReference type="InterPro" id="IPR045861">
    <property type="entry name" value="CorA_cytoplasmic_dom"/>
</dbReference>
<evidence type="ECO:0000256" key="6">
    <source>
        <dbReference type="SAM" id="Phobius"/>
    </source>
</evidence>
<dbReference type="Gene3D" id="3.30.460.20">
    <property type="entry name" value="CorA soluble domain-like"/>
    <property type="match status" value="1"/>
</dbReference>
<keyword evidence="4 6" id="KW-1133">Transmembrane helix</keyword>
<evidence type="ECO:0000313" key="8">
    <source>
        <dbReference type="Proteomes" id="UP000660885"/>
    </source>
</evidence>
<dbReference type="PANTHER" id="PTHR47685">
    <property type="entry name" value="MAGNESIUM TRANSPORT PROTEIN CORA"/>
    <property type="match status" value="1"/>
</dbReference>
<evidence type="ECO:0000256" key="3">
    <source>
        <dbReference type="ARBA" id="ARBA00022692"/>
    </source>
</evidence>
<evidence type="ECO:0000256" key="4">
    <source>
        <dbReference type="ARBA" id="ARBA00022989"/>
    </source>
</evidence>
<proteinExistence type="inferred from homology"/>
<comment type="caution">
    <text evidence="7">The sequence shown here is derived from an EMBL/GenBank/DDBJ whole genome shotgun (WGS) entry which is preliminary data.</text>
</comment>
<comment type="similarity">
    <text evidence="2">Belongs to the CorA metal ion transporter (MIT) (TC 1.A.35) family.</text>
</comment>
<keyword evidence="5 6" id="KW-0472">Membrane</keyword>
<keyword evidence="8" id="KW-1185">Reference proteome</keyword>
<keyword evidence="3 6" id="KW-0812">Transmembrane</keyword>
<dbReference type="Pfam" id="PF01544">
    <property type="entry name" value="CorA"/>
    <property type="match status" value="2"/>
</dbReference>
<dbReference type="Proteomes" id="UP000660885">
    <property type="component" value="Unassembled WGS sequence"/>
</dbReference>
<dbReference type="PANTHER" id="PTHR47685:SF1">
    <property type="entry name" value="MAGNESIUM TRANSPORT PROTEIN CORA"/>
    <property type="match status" value="1"/>
</dbReference>
<dbReference type="EMBL" id="JAETWB010000059">
    <property type="protein sequence ID" value="MBL6082312.1"/>
    <property type="molecule type" value="Genomic_DNA"/>
</dbReference>
<name>A0ABS1UF43_9PROT</name>
<gene>
    <name evidence="7" type="ORF">JMJ56_30525</name>
</gene>
<organism evidence="7 8">
    <name type="scientific">Belnapia arida</name>
    <dbReference type="NCBI Taxonomy" id="2804533"/>
    <lineage>
        <taxon>Bacteria</taxon>
        <taxon>Pseudomonadati</taxon>
        <taxon>Pseudomonadota</taxon>
        <taxon>Alphaproteobacteria</taxon>
        <taxon>Acetobacterales</taxon>
        <taxon>Roseomonadaceae</taxon>
        <taxon>Belnapia</taxon>
    </lineage>
</organism>
<dbReference type="InterPro" id="IPR045863">
    <property type="entry name" value="CorA_TM1_TM2"/>
</dbReference>
<dbReference type="CDD" id="cd12837">
    <property type="entry name" value="EcCorA-like_u1"/>
    <property type="match status" value="1"/>
</dbReference>
<dbReference type="InterPro" id="IPR002523">
    <property type="entry name" value="MgTranspt_CorA/ZnTranspt_ZntB"/>
</dbReference>
<comment type="subcellular location">
    <subcellularLocation>
        <location evidence="1">Membrane</location>
        <topology evidence="1">Multi-pass membrane protein</topology>
    </subcellularLocation>
</comment>
<reference evidence="7 8" key="1">
    <citation type="submission" date="2021-01" db="EMBL/GenBank/DDBJ databases">
        <title>Belnapia mucosa sp. nov. and Belnapia arida sp. nov., isolated from the Tabernas Desert (Almeria, Spain).</title>
        <authorList>
            <person name="Molina-Menor E."/>
            <person name="Vidal-Verdu A."/>
            <person name="Calonge A."/>
            <person name="Satari L."/>
            <person name="Pereto J."/>
            <person name="Porcar M."/>
        </authorList>
    </citation>
    <scope>NUCLEOTIDE SEQUENCE [LARGE SCALE GENOMIC DNA]</scope>
    <source>
        <strain evidence="7 8">T18</strain>
    </source>
</reference>
<dbReference type="InterPro" id="IPR050829">
    <property type="entry name" value="CorA_MIT"/>
</dbReference>